<evidence type="ECO:0000256" key="1">
    <source>
        <dbReference type="ARBA" id="ARBA00012528"/>
    </source>
</evidence>
<name>A0A1G4PPP4_9CAUL</name>
<dbReference type="InterPro" id="IPR043128">
    <property type="entry name" value="Rev_trsase/Diguanyl_cyclase"/>
</dbReference>
<dbReference type="CDD" id="cd01949">
    <property type="entry name" value="GGDEF"/>
    <property type="match status" value="1"/>
</dbReference>
<keyword evidence="6" id="KW-1185">Reference proteome</keyword>
<evidence type="ECO:0000313" key="6">
    <source>
        <dbReference type="Proteomes" id="UP000199150"/>
    </source>
</evidence>
<dbReference type="EMBL" id="FMTS01000001">
    <property type="protein sequence ID" value="SCW34250.1"/>
    <property type="molecule type" value="Genomic_DNA"/>
</dbReference>
<dbReference type="InterPro" id="IPR050469">
    <property type="entry name" value="Diguanylate_Cyclase"/>
</dbReference>
<dbReference type="Pfam" id="PF00990">
    <property type="entry name" value="GGDEF"/>
    <property type="match status" value="1"/>
</dbReference>
<dbReference type="SUPFAM" id="SSF55073">
    <property type="entry name" value="Nucleotide cyclase"/>
    <property type="match status" value="1"/>
</dbReference>
<proteinExistence type="predicted"/>
<dbReference type="PANTHER" id="PTHR45138">
    <property type="entry name" value="REGULATORY COMPONENTS OF SENSORY TRANSDUCTION SYSTEM"/>
    <property type="match status" value="1"/>
</dbReference>
<dbReference type="FunFam" id="3.30.70.270:FF:000001">
    <property type="entry name" value="Diguanylate cyclase domain protein"/>
    <property type="match status" value="1"/>
</dbReference>
<comment type="catalytic activity">
    <reaction evidence="2">
        <text>2 GTP = 3',3'-c-di-GMP + 2 diphosphate</text>
        <dbReference type="Rhea" id="RHEA:24898"/>
        <dbReference type="ChEBI" id="CHEBI:33019"/>
        <dbReference type="ChEBI" id="CHEBI:37565"/>
        <dbReference type="ChEBI" id="CHEBI:58805"/>
        <dbReference type="EC" id="2.7.7.65"/>
    </reaction>
</comment>
<sequence>MSGNRLPFRMSRRQDTENPSSEEPLLAPTPDMIVRIAQGLLISGRGMAVFAPDDTIRLATEGFRTLYDMQPGAQTFDSLMRHCWQTGHGPRIETDDIDAWLAAAHLKRRSQPVREFEVDMIDGRWLWISEATLPDGWLILSVADITSVKRREFRLATDRDAAITAAETDHLTGLYNRGATMKRFQKLVERANGTHETFCAVLIDLDHFKSINDRFGHDAGDQVLVHFATSASAGLRGRDILGRVGGEEFLILMPGADMSQACAIVERLQAHVWDQRISLNGVVLRYTFSAGVAQWRHGETMDQLYREADQALYAAKDAGRNLIGRAG</sequence>
<dbReference type="Pfam" id="PF12860">
    <property type="entry name" value="PAS_7"/>
    <property type="match status" value="1"/>
</dbReference>
<gene>
    <name evidence="5" type="ORF">SAMN02927928_0559</name>
</gene>
<dbReference type="OrthoDB" id="9812260at2"/>
<evidence type="ECO:0000256" key="2">
    <source>
        <dbReference type="ARBA" id="ARBA00034247"/>
    </source>
</evidence>
<dbReference type="NCBIfam" id="TIGR00254">
    <property type="entry name" value="GGDEF"/>
    <property type="match status" value="1"/>
</dbReference>
<dbReference type="SMART" id="SM00267">
    <property type="entry name" value="GGDEF"/>
    <property type="match status" value="1"/>
</dbReference>
<evidence type="ECO:0000256" key="3">
    <source>
        <dbReference type="SAM" id="MobiDB-lite"/>
    </source>
</evidence>
<evidence type="ECO:0000259" key="4">
    <source>
        <dbReference type="PROSITE" id="PS50887"/>
    </source>
</evidence>
<dbReference type="EC" id="2.7.7.65" evidence="1"/>
<dbReference type="InterPro" id="IPR000160">
    <property type="entry name" value="GGDEF_dom"/>
</dbReference>
<dbReference type="Proteomes" id="UP000199150">
    <property type="component" value="Unassembled WGS sequence"/>
</dbReference>
<dbReference type="AlphaFoldDB" id="A0A1G4PPP4"/>
<dbReference type="STRING" id="260084.SAMN02927928_0559"/>
<dbReference type="PROSITE" id="PS50887">
    <property type="entry name" value="GGDEF"/>
    <property type="match status" value="1"/>
</dbReference>
<feature type="domain" description="GGDEF" evidence="4">
    <location>
        <begin position="196"/>
        <end position="327"/>
    </location>
</feature>
<organism evidence="5 6">
    <name type="scientific">Asticcacaulis taihuensis</name>
    <dbReference type="NCBI Taxonomy" id="260084"/>
    <lineage>
        <taxon>Bacteria</taxon>
        <taxon>Pseudomonadati</taxon>
        <taxon>Pseudomonadota</taxon>
        <taxon>Alphaproteobacteria</taxon>
        <taxon>Caulobacterales</taxon>
        <taxon>Caulobacteraceae</taxon>
        <taxon>Asticcacaulis</taxon>
    </lineage>
</organism>
<reference evidence="6" key="1">
    <citation type="submission" date="2016-10" db="EMBL/GenBank/DDBJ databases">
        <authorList>
            <person name="Varghese N."/>
            <person name="Submissions S."/>
        </authorList>
    </citation>
    <scope>NUCLEOTIDE SEQUENCE [LARGE SCALE GENOMIC DNA]</scope>
    <source>
        <strain evidence="6">CGMCC 1.3431</strain>
    </source>
</reference>
<feature type="region of interest" description="Disordered" evidence="3">
    <location>
        <begin position="1"/>
        <end position="26"/>
    </location>
</feature>
<dbReference type="Gene3D" id="3.30.70.270">
    <property type="match status" value="1"/>
</dbReference>
<dbReference type="PANTHER" id="PTHR45138:SF9">
    <property type="entry name" value="DIGUANYLATE CYCLASE DGCM-RELATED"/>
    <property type="match status" value="1"/>
</dbReference>
<protein>
    <recommendedName>
        <fullName evidence="1">diguanylate cyclase</fullName>
        <ecNumber evidence="1">2.7.7.65</ecNumber>
    </recommendedName>
</protein>
<dbReference type="InterPro" id="IPR029787">
    <property type="entry name" value="Nucleotide_cyclase"/>
</dbReference>
<dbReference type="GO" id="GO:0052621">
    <property type="term" value="F:diguanylate cyclase activity"/>
    <property type="evidence" value="ECO:0007669"/>
    <property type="project" value="UniProtKB-EC"/>
</dbReference>
<evidence type="ECO:0000313" key="5">
    <source>
        <dbReference type="EMBL" id="SCW34250.1"/>
    </source>
</evidence>
<accession>A0A1G4PPP4</accession>